<gene>
    <name evidence="2" type="ORF">BE08_31450</name>
</gene>
<dbReference type="AlphaFoldDB" id="A0A150PT42"/>
<feature type="transmembrane region" description="Helical" evidence="1">
    <location>
        <begin position="43"/>
        <end position="62"/>
    </location>
</feature>
<name>A0A150PT42_SORCE</name>
<protein>
    <submittedName>
        <fullName evidence="2">Uncharacterized protein</fullName>
    </submittedName>
</protein>
<reference evidence="2 3" key="1">
    <citation type="submission" date="2014-02" db="EMBL/GenBank/DDBJ databases">
        <title>The small core and large imbalanced accessory genome model reveals a collaborative survival strategy of Sorangium cellulosum strains in nature.</title>
        <authorList>
            <person name="Han K."/>
            <person name="Peng R."/>
            <person name="Blom J."/>
            <person name="Li Y.-Z."/>
        </authorList>
    </citation>
    <scope>NUCLEOTIDE SEQUENCE [LARGE SCALE GENOMIC DNA]</scope>
    <source>
        <strain evidence="2 3">So0157-25</strain>
    </source>
</reference>
<keyword evidence="1" id="KW-1133">Transmembrane helix</keyword>
<proteinExistence type="predicted"/>
<dbReference type="EMBL" id="JELY01000568">
    <property type="protein sequence ID" value="KYF58921.1"/>
    <property type="molecule type" value="Genomic_DNA"/>
</dbReference>
<evidence type="ECO:0000313" key="3">
    <source>
        <dbReference type="Proteomes" id="UP000075420"/>
    </source>
</evidence>
<evidence type="ECO:0000256" key="1">
    <source>
        <dbReference type="SAM" id="Phobius"/>
    </source>
</evidence>
<keyword evidence="1" id="KW-0472">Membrane</keyword>
<keyword evidence="1" id="KW-0812">Transmembrane</keyword>
<comment type="caution">
    <text evidence="2">The sequence shown here is derived from an EMBL/GenBank/DDBJ whole genome shotgun (WGS) entry which is preliminary data.</text>
</comment>
<evidence type="ECO:0000313" key="2">
    <source>
        <dbReference type="EMBL" id="KYF58921.1"/>
    </source>
</evidence>
<dbReference type="Proteomes" id="UP000075420">
    <property type="component" value="Unassembled WGS sequence"/>
</dbReference>
<accession>A0A150PT42</accession>
<organism evidence="2 3">
    <name type="scientific">Sorangium cellulosum</name>
    <name type="common">Polyangium cellulosum</name>
    <dbReference type="NCBI Taxonomy" id="56"/>
    <lineage>
        <taxon>Bacteria</taxon>
        <taxon>Pseudomonadati</taxon>
        <taxon>Myxococcota</taxon>
        <taxon>Polyangia</taxon>
        <taxon>Polyangiales</taxon>
        <taxon>Polyangiaceae</taxon>
        <taxon>Sorangium</taxon>
    </lineage>
</organism>
<sequence length="77" mass="8248">MLVPANLTSVAESDLTPRPLVAEGGGEVAVSSAGSQPDAHTEWTWLLALAALAFVVFDVWYFTRVPRRLQGHDSPTA</sequence>